<organism evidence="1 2">
    <name type="scientific">Streptomyces morookaense</name>
    <name type="common">Streptoverticillium morookaense</name>
    <dbReference type="NCBI Taxonomy" id="1970"/>
    <lineage>
        <taxon>Bacteria</taxon>
        <taxon>Bacillati</taxon>
        <taxon>Actinomycetota</taxon>
        <taxon>Actinomycetes</taxon>
        <taxon>Kitasatosporales</taxon>
        <taxon>Streptomycetaceae</taxon>
        <taxon>Streptomyces</taxon>
    </lineage>
</organism>
<evidence type="ECO:0000313" key="2">
    <source>
        <dbReference type="Proteomes" id="UP000587462"/>
    </source>
</evidence>
<sequence length="300" mass="33385">MTYNFFTVDPLDESTLYQALASCLEVDVDSVDVADADGDQDSRNWDALVLCDHSEVHGKVSRYLDIYVQDSVAHQPSEADLALRFATATQSVILYPAEENIPSAYWLVTPSGLVTRTRLMAADDDRSVYTIDAVESAVPQLPDVDVEQLPEIVRAHSLPTPIADAFSEAVAARRGRVGEPPSPSLADEPGAAFYRARISLEEWERMVHRMSSGWQPTGRYPGELYREALEARDRVSDVINELPQPVGAQLLTGVNQLDDEFQRFTQDDNGQTMGQSFGLSGDDVAGRAWWWKRKPVNLPW</sequence>
<dbReference type="EMBL" id="JABBXF010000095">
    <property type="protein sequence ID" value="NVK81838.1"/>
    <property type="molecule type" value="Genomic_DNA"/>
</dbReference>
<dbReference type="AlphaFoldDB" id="A0A7Y7BA61"/>
<evidence type="ECO:0000313" key="1">
    <source>
        <dbReference type="EMBL" id="NVK81838.1"/>
    </source>
</evidence>
<gene>
    <name evidence="1" type="ORF">HG542_29940</name>
</gene>
<proteinExistence type="predicted"/>
<dbReference type="Proteomes" id="UP000587462">
    <property type="component" value="Unassembled WGS sequence"/>
</dbReference>
<reference evidence="1 2" key="1">
    <citation type="submission" date="2020-04" db="EMBL/GenBank/DDBJ databases">
        <title>Draft Genome Sequence of Streptomyces morookaense DSM 40503, an 8-azaguanine-producing strain.</title>
        <authorList>
            <person name="Qi J."/>
            <person name="Gao J.-M."/>
        </authorList>
    </citation>
    <scope>NUCLEOTIDE SEQUENCE [LARGE SCALE GENOMIC DNA]</scope>
    <source>
        <strain evidence="1 2">DSM 40503</strain>
    </source>
</reference>
<comment type="caution">
    <text evidence="1">The sequence shown here is derived from an EMBL/GenBank/DDBJ whole genome shotgun (WGS) entry which is preliminary data.</text>
</comment>
<accession>A0A7Y7BA61</accession>
<keyword evidence="2" id="KW-1185">Reference proteome</keyword>
<protein>
    <submittedName>
        <fullName evidence="1">Uncharacterized protein</fullName>
    </submittedName>
</protein>
<dbReference type="RefSeq" id="WP_176607132.1">
    <property type="nucleotide sequence ID" value="NZ_BNBU01000002.1"/>
</dbReference>
<name>A0A7Y7BA61_STRMO</name>